<keyword evidence="1" id="KW-1133">Transmembrane helix</keyword>
<name>A0A0Q3QKI0_9BACI</name>
<evidence type="ECO:0008006" key="4">
    <source>
        <dbReference type="Google" id="ProtNLM"/>
    </source>
</evidence>
<dbReference type="Proteomes" id="UP000050996">
    <property type="component" value="Unassembled WGS sequence"/>
</dbReference>
<reference evidence="2 3" key="1">
    <citation type="submission" date="2015-09" db="EMBL/GenBank/DDBJ databases">
        <title>Genome sequencing project for genomic taxonomy and phylogenomics of Bacillus-like bacteria.</title>
        <authorList>
            <person name="Liu B."/>
            <person name="Wang J."/>
            <person name="Zhu Y."/>
            <person name="Liu G."/>
            <person name="Chen Q."/>
            <person name="Chen Z."/>
            <person name="Lan J."/>
            <person name="Che J."/>
            <person name="Ge C."/>
            <person name="Shi H."/>
            <person name="Pan Z."/>
            <person name="Liu X."/>
        </authorList>
    </citation>
    <scope>NUCLEOTIDE SEQUENCE [LARGE SCALE GENOMIC DNA]</scope>
    <source>
        <strain evidence="2 3">FJAT-18043</strain>
    </source>
</reference>
<dbReference type="GO" id="GO:0008237">
    <property type="term" value="F:metallopeptidase activity"/>
    <property type="evidence" value="ECO:0007669"/>
    <property type="project" value="InterPro"/>
</dbReference>
<dbReference type="EMBL" id="LJIX01000006">
    <property type="protein sequence ID" value="KQL18433.1"/>
    <property type="molecule type" value="Genomic_DNA"/>
</dbReference>
<evidence type="ECO:0000313" key="2">
    <source>
        <dbReference type="EMBL" id="KQL18433.1"/>
    </source>
</evidence>
<sequence>MFLLKVLGNVLLCGLAIFIGTSFWVYSGVLAATGAGHTLTYSSVDNGEIRYGGSTKYSTNRTHANSQWNSLSSVDILPDSATAIQDLTYSDVYSTETFSGTWSYNAIGADSIKFNDRVMQDRKSTWNNKTATHELGHALGLDDHDSSSYSGIIMYGSSSEVQNIQAHDKEDYNDRW</sequence>
<protein>
    <recommendedName>
        <fullName evidence="4">Peptidase M10 metallopeptidase domain-containing protein</fullName>
    </recommendedName>
</protein>
<organism evidence="2 3">
    <name type="scientific">Cytobacillus solani</name>
    <dbReference type="NCBI Taxonomy" id="1637975"/>
    <lineage>
        <taxon>Bacteria</taxon>
        <taxon>Bacillati</taxon>
        <taxon>Bacillota</taxon>
        <taxon>Bacilli</taxon>
        <taxon>Bacillales</taxon>
        <taxon>Bacillaceae</taxon>
        <taxon>Cytobacillus</taxon>
    </lineage>
</organism>
<keyword evidence="3" id="KW-1185">Reference proteome</keyword>
<gene>
    <name evidence="2" type="ORF">AN957_07520</name>
</gene>
<evidence type="ECO:0000256" key="1">
    <source>
        <dbReference type="SAM" id="Phobius"/>
    </source>
</evidence>
<keyword evidence="1" id="KW-0812">Transmembrane</keyword>
<dbReference type="PATRIC" id="fig|1637975.4.peg.1236"/>
<feature type="transmembrane region" description="Helical" evidence="1">
    <location>
        <begin position="6"/>
        <end position="26"/>
    </location>
</feature>
<dbReference type="AlphaFoldDB" id="A0A0Q3QKI0"/>
<dbReference type="Gene3D" id="3.40.390.10">
    <property type="entry name" value="Collagenase (Catalytic Domain)"/>
    <property type="match status" value="1"/>
</dbReference>
<dbReference type="STRING" id="1637975.AN957_07520"/>
<comment type="caution">
    <text evidence="2">The sequence shown here is derived from an EMBL/GenBank/DDBJ whole genome shotgun (WGS) entry which is preliminary data.</text>
</comment>
<dbReference type="InterPro" id="IPR024079">
    <property type="entry name" value="MetalloPept_cat_dom_sf"/>
</dbReference>
<keyword evidence="1" id="KW-0472">Membrane</keyword>
<proteinExistence type="predicted"/>
<accession>A0A0Q3QKI0</accession>
<dbReference type="SUPFAM" id="SSF55486">
    <property type="entry name" value="Metalloproteases ('zincins'), catalytic domain"/>
    <property type="match status" value="1"/>
</dbReference>
<evidence type="ECO:0000313" key="3">
    <source>
        <dbReference type="Proteomes" id="UP000050996"/>
    </source>
</evidence>